<protein>
    <submittedName>
        <fullName evidence="1">Putative RNA polymerase subunit LEF-4</fullName>
    </submittedName>
</protein>
<name>B9W4A4_9HYME</name>
<proteinExistence type="evidence at transcript level"/>
<reference evidence="1" key="1">
    <citation type="journal article" date="2009" name="Science">
        <title>Polydnaviruses of Braconid Wasps Derive from an Ancestral Nudivirus.</title>
        <authorList>
            <person name="Bezier A."/>
            <person name="Annaheim M."/>
            <person name="Herbiniere J."/>
            <person name="Wetterwald C."/>
            <person name="Gyapay G."/>
            <person name="Bernard-Samain S."/>
            <person name="Wincker P."/>
            <person name="Roditi I."/>
            <person name="Heller M."/>
            <person name="Belgahzi M."/>
            <person name="Pfister-Wilhem R."/>
            <person name="Periquet G."/>
            <person name="Dupuy C."/>
            <person name="Huguet E."/>
            <person name="Volkoff A.N."/>
            <person name="Lanzrein B."/>
            <person name="Drezen J.M."/>
        </authorList>
    </citation>
    <scope>NUCLEOTIDE SEQUENCE</scope>
    <source>
        <tissue evidence="1">Ovary</tissue>
    </source>
</reference>
<accession>B9W4A4</accession>
<dbReference type="EMBL" id="FM201579">
    <property type="protein sequence ID" value="CAR40187.1"/>
    <property type="molecule type" value="mRNA"/>
</dbReference>
<evidence type="ECO:0000313" key="1">
    <source>
        <dbReference type="EMBL" id="CAR40187.1"/>
    </source>
</evidence>
<sequence>MPEPNDVLALFAQFPRQGVNTPLLADDYPHRTLLFDPLNVNLNQNSTDNEFTIGVQFIITDNNGSCLLAPPLSNTDGFIVVCNNREYKFKIPTLDVRIRNELAYLDQSPMPIFNTKLLSTFLLNPNSVYEITLRKNQVIILRERFERQFTSNMDEFENFKKELAFMSRQLQLMN</sequence>
<dbReference type="AlphaFoldDB" id="B9W4A4"/>
<gene>
    <name evidence="1" type="primary">lef-4</name>
</gene>
<organism evidence="1">
    <name type="scientific">Chelonus inanitus</name>
    <dbReference type="NCBI Taxonomy" id="49201"/>
    <lineage>
        <taxon>Eukaryota</taxon>
        <taxon>Metazoa</taxon>
        <taxon>Ecdysozoa</taxon>
        <taxon>Arthropoda</taxon>
        <taxon>Hexapoda</taxon>
        <taxon>Insecta</taxon>
        <taxon>Pterygota</taxon>
        <taxon>Neoptera</taxon>
        <taxon>Endopterygota</taxon>
        <taxon>Hymenoptera</taxon>
        <taxon>Apocrita</taxon>
        <taxon>Ichneumonoidea</taxon>
        <taxon>Braconidae</taxon>
        <taxon>Cheloninae</taxon>
        <taxon>Chelonus</taxon>
    </lineage>
</organism>